<reference evidence="6 9" key="2">
    <citation type="submission" date="2017-06" db="EMBL/GenBank/DDBJ databases">
        <authorList>
            <person name="Swanenburg J."/>
            <person name="Kort R."/>
        </authorList>
    </citation>
    <scope>NUCLEOTIDE SEQUENCE [LARGE SCALE GENOMIC DNA]</scope>
    <source>
        <strain evidence="6 9">RL05</strain>
    </source>
</reference>
<dbReference type="Proteomes" id="UP001253287">
    <property type="component" value="Unassembled WGS sequence"/>
</dbReference>
<accession>A0A120DIW0</accession>
<dbReference type="EMBL" id="JAVTXN010000016">
    <property type="protein sequence ID" value="MDT9609381.1"/>
    <property type="molecule type" value="Genomic_DNA"/>
</dbReference>
<dbReference type="Proteomes" id="UP001434419">
    <property type="component" value="Unassembled WGS sequence"/>
</dbReference>
<proteinExistence type="predicted"/>
<dbReference type="Proteomes" id="UP000235119">
    <property type="component" value="Unassembled WGS sequence"/>
</dbReference>
<dbReference type="EMBL" id="JBETVU010000012">
    <property type="protein sequence ID" value="MES5149642.1"/>
    <property type="molecule type" value="Genomic_DNA"/>
</dbReference>
<evidence type="ECO:0000313" key="7">
    <source>
        <dbReference type="Proteomes" id="UP000067598"/>
    </source>
</evidence>
<dbReference type="EMBL" id="LJGP01000007">
    <property type="protein sequence ID" value="KWU04655.1"/>
    <property type="molecule type" value="Genomic_DNA"/>
</dbReference>
<dbReference type="EMBL" id="JASOGN010000012">
    <property type="protein sequence ID" value="MDK6502428.1"/>
    <property type="molecule type" value="Genomic_DNA"/>
</dbReference>
<gene>
    <name evidence="4" type="ORF">ABVC42_06845</name>
    <name evidence="1" type="ORF">AEL95_02085</name>
    <name evidence="6" type="ORF">CEE75_12235</name>
    <name evidence="5" type="ORF">CYJ79_08320</name>
    <name evidence="2" type="ORF">QP235_04335</name>
    <name evidence="3" type="ORF">RON39_04455</name>
</gene>
<dbReference type="Proteomes" id="UP001230300">
    <property type="component" value="Unassembled WGS sequence"/>
</dbReference>
<reference evidence="1 7" key="1">
    <citation type="journal article" date="2016" name="Microbiology (Mosc.)">
        <title>Comparison of Lactobacillus crispatus isolates from Lactobacillus-dominated vaginal microbiomes with isolates from microbiomes containing bacterial vaginosis-associated bacteria.</title>
        <authorList>
            <person name="Abdelmaksoud A.A."/>
            <person name="Koparde V.N."/>
            <person name="Sheth N.U."/>
            <person name="Serrano M.G."/>
            <person name="Glascock A.L."/>
            <person name="Fettweis J.M."/>
            <person name="Strauss Iii J.F."/>
            <person name="Buck G.A."/>
            <person name="Jefferson K.K."/>
        </authorList>
    </citation>
    <scope>NUCLEOTIDE SEQUENCE [LARGE SCALE GENOMIC DNA]</scope>
    <source>
        <strain evidence="1 7">VMC3</strain>
    </source>
</reference>
<organism evidence="1 7">
    <name type="scientific">Lactobacillus crispatus</name>
    <dbReference type="NCBI Taxonomy" id="47770"/>
    <lineage>
        <taxon>Bacteria</taxon>
        <taxon>Bacillati</taxon>
        <taxon>Bacillota</taxon>
        <taxon>Bacilli</taxon>
        <taxon>Lactobacillales</taxon>
        <taxon>Lactobacillaceae</taxon>
        <taxon>Lactobacillus</taxon>
    </lineage>
</organism>
<dbReference type="EMBL" id="NKLP01000258">
    <property type="protein sequence ID" value="TDN28891.1"/>
    <property type="molecule type" value="Genomic_DNA"/>
</dbReference>
<evidence type="ECO:0000313" key="4">
    <source>
        <dbReference type="EMBL" id="MES5149642.1"/>
    </source>
</evidence>
<dbReference type="RefSeq" id="WP_005721449.1">
    <property type="nucleotide sequence ID" value="NZ_AP025162.1"/>
</dbReference>
<evidence type="ECO:0000313" key="1">
    <source>
        <dbReference type="EMBL" id="KWU04655.1"/>
    </source>
</evidence>
<evidence type="ECO:0000313" key="2">
    <source>
        <dbReference type="EMBL" id="MDK6502428.1"/>
    </source>
</evidence>
<reference evidence="3" key="5">
    <citation type="submission" date="2023-08" db="EMBL/GenBank/DDBJ databases">
        <title>Lactobacillus from the Female Urinary Tract.</title>
        <authorList>
            <person name="Stegman N."/>
            <person name="Jackson B."/>
            <person name="Steiling M."/>
            <person name="Sedano C."/>
            <person name="Wolfe A."/>
            <person name="Putonti C."/>
        </authorList>
    </citation>
    <scope>NUCLEOTIDE SEQUENCE</scope>
    <source>
        <strain evidence="3">UMB5661</strain>
    </source>
</reference>
<dbReference type="EMBL" id="PKIW01000042">
    <property type="protein sequence ID" value="PLT10828.1"/>
    <property type="molecule type" value="Genomic_DNA"/>
</dbReference>
<protein>
    <submittedName>
        <fullName evidence="1">Uncharacterized protein</fullName>
    </submittedName>
</protein>
<dbReference type="Proteomes" id="UP000067598">
    <property type="component" value="Unassembled WGS sequence"/>
</dbReference>
<name>A0A120DIW0_9LACO</name>
<dbReference type="AlphaFoldDB" id="A0A120DIW0"/>
<dbReference type="PATRIC" id="fig|47770.28.peg.1984"/>
<comment type="caution">
    <text evidence="1">The sequence shown here is derived from an EMBL/GenBank/DDBJ whole genome shotgun (WGS) entry which is preliminary data.</text>
</comment>
<dbReference type="Proteomes" id="UP000295195">
    <property type="component" value="Unassembled WGS sequence"/>
</dbReference>
<evidence type="ECO:0000313" key="9">
    <source>
        <dbReference type="Proteomes" id="UP000295195"/>
    </source>
</evidence>
<evidence type="ECO:0000313" key="6">
    <source>
        <dbReference type="EMBL" id="TDN28891.1"/>
    </source>
</evidence>
<evidence type="ECO:0000313" key="5">
    <source>
        <dbReference type="EMBL" id="PLT10828.1"/>
    </source>
</evidence>
<evidence type="ECO:0000313" key="3">
    <source>
        <dbReference type="EMBL" id="MDT9609381.1"/>
    </source>
</evidence>
<reference evidence="2" key="4">
    <citation type="submission" date="2023-05" db="EMBL/GenBank/DDBJ databases">
        <title>Cataloging the Phylogenetic Diversity of Human Bladder Bacteria.</title>
        <authorList>
            <person name="Du J."/>
        </authorList>
    </citation>
    <scope>NUCLEOTIDE SEQUENCE</scope>
    <source>
        <strain evidence="2">UMB9226</strain>
    </source>
</reference>
<sequence length="84" mass="10105">MNNFDCVDRLISVMKKIHVKRLTADEYVRYRNNLAQRYPKEFTPIRRGETLSLRALLSRKNDQVKLSFTYDQFGKCTQEYILKQ</sequence>
<keyword evidence="10" id="KW-1185">Reference proteome</keyword>
<evidence type="ECO:0000313" key="8">
    <source>
        <dbReference type="Proteomes" id="UP000235119"/>
    </source>
</evidence>
<evidence type="ECO:0000313" key="10">
    <source>
        <dbReference type="Proteomes" id="UP001434419"/>
    </source>
</evidence>
<reference evidence="5 8" key="3">
    <citation type="submission" date="2017-12" db="EMBL/GenBank/DDBJ databases">
        <title>Phylogenetic diversity of female urinary microbiome.</title>
        <authorList>
            <person name="Thomas-White K."/>
            <person name="Wolfe A.J."/>
        </authorList>
    </citation>
    <scope>NUCLEOTIDE SEQUENCE [LARGE SCALE GENOMIC DNA]</scope>
    <source>
        <strain evidence="5 8">UMB0085</strain>
    </source>
</reference>
<reference evidence="4" key="6">
    <citation type="submission" date="2024-06" db="EMBL/GenBank/DDBJ databases">
        <title>Vaginal Lactobacillus fatty acid response mechanisms reveal a metabolite-targeted strategy for bacterial vaginosis treatment.</title>
        <authorList>
            <person name="Zhu M."/>
            <person name="Blainey P.C."/>
            <person name="Bloom S.M."/>
            <person name="Kwon D.S."/>
        </authorList>
    </citation>
    <scope>NUCLEOTIDE SEQUENCE</scope>
    <source>
        <strain evidence="4">194_F1_1</strain>
    </source>
</reference>